<proteinExistence type="predicted"/>
<dbReference type="AlphaFoldDB" id="A0A919MFD7"/>
<evidence type="ECO:0000313" key="5">
    <source>
        <dbReference type="Proteomes" id="UP000598174"/>
    </source>
</evidence>
<evidence type="ECO:0000256" key="2">
    <source>
        <dbReference type="SAM" id="Phobius"/>
    </source>
</evidence>
<dbReference type="Gene3D" id="3.30.10.20">
    <property type="match status" value="1"/>
</dbReference>
<dbReference type="InterPro" id="IPR005543">
    <property type="entry name" value="PASTA_dom"/>
</dbReference>
<evidence type="ECO:0000313" key="4">
    <source>
        <dbReference type="EMBL" id="GIE12634.1"/>
    </source>
</evidence>
<feature type="compositionally biased region" description="Low complexity" evidence="1">
    <location>
        <begin position="244"/>
        <end position="256"/>
    </location>
</feature>
<comment type="caution">
    <text evidence="4">The sequence shown here is derived from an EMBL/GenBank/DDBJ whole genome shotgun (WGS) entry which is preliminary data.</text>
</comment>
<feature type="transmembrane region" description="Helical" evidence="2">
    <location>
        <begin position="37"/>
        <end position="57"/>
    </location>
</feature>
<evidence type="ECO:0000256" key="1">
    <source>
        <dbReference type="SAM" id="MobiDB-lite"/>
    </source>
</evidence>
<keyword evidence="2" id="KW-0472">Membrane</keyword>
<gene>
    <name evidence="4" type="ORF">Afe05nite_44740</name>
</gene>
<feature type="transmembrane region" description="Helical" evidence="2">
    <location>
        <begin position="69"/>
        <end position="89"/>
    </location>
</feature>
<keyword evidence="5" id="KW-1185">Reference proteome</keyword>
<keyword evidence="2" id="KW-0812">Transmembrane</keyword>
<protein>
    <recommendedName>
        <fullName evidence="3">PASTA domain-containing protein</fullName>
    </recommendedName>
</protein>
<feature type="transmembrane region" description="Helical" evidence="2">
    <location>
        <begin position="110"/>
        <end position="132"/>
    </location>
</feature>
<accession>A0A919MFD7</accession>
<keyword evidence="2" id="KW-1133">Transmembrane helix</keyword>
<dbReference type="PROSITE" id="PS51178">
    <property type="entry name" value="PASTA"/>
    <property type="match status" value="1"/>
</dbReference>
<feature type="transmembrane region" description="Helical" evidence="2">
    <location>
        <begin position="152"/>
        <end position="175"/>
    </location>
</feature>
<evidence type="ECO:0000259" key="3">
    <source>
        <dbReference type="PROSITE" id="PS51178"/>
    </source>
</evidence>
<dbReference type="EMBL" id="BOMM01000040">
    <property type="protein sequence ID" value="GIE12634.1"/>
    <property type="molecule type" value="Genomic_DNA"/>
</dbReference>
<dbReference type="CDD" id="cd06577">
    <property type="entry name" value="PASTA_pknB"/>
    <property type="match status" value="1"/>
</dbReference>
<organism evidence="4 5">
    <name type="scientific">Paractinoplanes ferrugineus</name>
    <dbReference type="NCBI Taxonomy" id="113564"/>
    <lineage>
        <taxon>Bacteria</taxon>
        <taxon>Bacillati</taxon>
        <taxon>Actinomycetota</taxon>
        <taxon>Actinomycetes</taxon>
        <taxon>Micromonosporales</taxon>
        <taxon>Micromonosporaceae</taxon>
        <taxon>Paractinoplanes</taxon>
    </lineage>
</organism>
<feature type="domain" description="PASTA" evidence="3">
    <location>
        <begin position="190"/>
        <end position="252"/>
    </location>
</feature>
<name>A0A919MFD7_9ACTN</name>
<feature type="region of interest" description="Disordered" evidence="1">
    <location>
        <begin position="221"/>
        <end position="256"/>
    </location>
</feature>
<dbReference type="Proteomes" id="UP000598174">
    <property type="component" value="Unassembled WGS sequence"/>
</dbReference>
<reference evidence="4" key="1">
    <citation type="submission" date="2021-01" db="EMBL/GenBank/DDBJ databases">
        <title>Whole genome shotgun sequence of Actinoplanes ferrugineus NBRC 15555.</title>
        <authorList>
            <person name="Komaki H."/>
            <person name="Tamura T."/>
        </authorList>
    </citation>
    <scope>NUCLEOTIDE SEQUENCE</scope>
    <source>
        <strain evidence="4">NBRC 15555</strain>
    </source>
</reference>
<dbReference type="Pfam" id="PF03793">
    <property type="entry name" value="PASTA"/>
    <property type="match status" value="1"/>
</dbReference>
<sequence>MGNLPRMGLRELFSARITSPLSARRDRRVGDQIQRGVLVIAIAMLLAAVVVAILLTATTHSGGAGLTAFALFVAAAAIGAAMGFVFGLPRARVADESTTTSTFYLTNSNLIKVSDWLTTIVIGLGLVNLGKVVPTLRSLSHALHDPLGGRPYSGAIGLSLLIVGLLAGFLLYYLWTSIRVRELLEDAERQNQQTVPELRNQTLGEAREAASQNNVTLLVPEDAPDSSRVTRQAVPPGTTVPSGTAVAVSTVESAAP</sequence>